<accession>A0A0B1SBR1</accession>
<protein>
    <submittedName>
        <fullName evidence="1">Uncharacterized protein</fullName>
    </submittedName>
</protein>
<dbReference type="Proteomes" id="UP000053660">
    <property type="component" value="Unassembled WGS sequence"/>
</dbReference>
<sequence>MRSVYDIIGRKGIYHRWHGYSVSGMC</sequence>
<keyword evidence="2" id="KW-1185">Reference proteome</keyword>
<evidence type="ECO:0000313" key="1">
    <source>
        <dbReference type="EMBL" id="KHJ80987.1"/>
    </source>
</evidence>
<gene>
    <name evidence="1" type="ORF">OESDEN_19331</name>
</gene>
<evidence type="ECO:0000313" key="2">
    <source>
        <dbReference type="Proteomes" id="UP000053660"/>
    </source>
</evidence>
<organism evidence="1 2">
    <name type="scientific">Oesophagostomum dentatum</name>
    <name type="common">Nodular worm</name>
    <dbReference type="NCBI Taxonomy" id="61180"/>
    <lineage>
        <taxon>Eukaryota</taxon>
        <taxon>Metazoa</taxon>
        <taxon>Ecdysozoa</taxon>
        <taxon>Nematoda</taxon>
        <taxon>Chromadorea</taxon>
        <taxon>Rhabditida</taxon>
        <taxon>Rhabditina</taxon>
        <taxon>Rhabditomorpha</taxon>
        <taxon>Strongyloidea</taxon>
        <taxon>Strongylidae</taxon>
        <taxon>Oesophagostomum</taxon>
    </lineage>
</organism>
<name>A0A0B1SBR1_OESDE</name>
<dbReference type="EMBL" id="KN595838">
    <property type="protein sequence ID" value="KHJ80987.1"/>
    <property type="molecule type" value="Genomic_DNA"/>
</dbReference>
<proteinExistence type="predicted"/>
<dbReference type="AlphaFoldDB" id="A0A0B1SBR1"/>
<reference evidence="1 2" key="1">
    <citation type="submission" date="2014-03" db="EMBL/GenBank/DDBJ databases">
        <title>Draft genome of the hookworm Oesophagostomum dentatum.</title>
        <authorList>
            <person name="Mitreva M."/>
        </authorList>
    </citation>
    <scope>NUCLEOTIDE SEQUENCE [LARGE SCALE GENOMIC DNA]</scope>
    <source>
        <strain evidence="1 2">OD-Hann</strain>
    </source>
</reference>